<name>A0A0C9WB41_9AGAM</name>
<feature type="compositionally biased region" description="Acidic residues" evidence="1">
    <location>
        <begin position="633"/>
        <end position="644"/>
    </location>
</feature>
<dbReference type="OrthoDB" id="2683143at2759"/>
<feature type="compositionally biased region" description="Low complexity" evidence="1">
    <location>
        <begin position="477"/>
        <end position="497"/>
    </location>
</feature>
<dbReference type="HOGENOM" id="CLU_425160_0_0_1"/>
<feature type="region of interest" description="Disordered" evidence="1">
    <location>
        <begin position="608"/>
        <end position="644"/>
    </location>
</feature>
<evidence type="ECO:0000256" key="1">
    <source>
        <dbReference type="SAM" id="MobiDB-lite"/>
    </source>
</evidence>
<proteinExistence type="predicted"/>
<protein>
    <submittedName>
        <fullName evidence="2">Uncharacterized protein</fullName>
    </submittedName>
</protein>
<feature type="region of interest" description="Disordered" evidence="1">
    <location>
        <begin position="1"/>
        <end position="63"/>
    </location>
</feature>
<organism evidence="2 3">
    <name type="scientific">Hydnomerulius pinastri MD-312</name>
    <dbReference type="NCBI Taxonomy" id="994086"/>
    <lineage>
        <taxon>Eukaryota</taxon>
        <taxon>Fungi</taxon>
        <taxon>Dikarya</taxon>
        <taxon>Basidiomycota</taxon>
        <taxon>Agaricomycotina</taxon>
        <taxon>Agaricomycetes</taxon>
        <taxon>Agaricomycetidae</taxon>
        <taxon>Boletales</taxon>
        <taxon>Boletales incertae sedis</taxon>
        <taxon>Leucogyrophana</taxon>
    </lineage>
</organism>
<feature type="compositionally biased region" description="Acidic residues" evidence="1">
    <location>
        <begin position="43"/>
        <end position="54"/>
    </location>
</feature>
<sequence length="644" mass="68962">MDLPDPPQPSPPRPRRPTIEEVPDEEDPFLFSQPPTPPAADNAPDEDEDDEGDEASAGAPIDVDEETLLNDIYANVKLADLRNSLAYIIGLQNASLDDRGTGLSEEAIHRLRNPPKSILNLDDDPALRLAVRFYLDLNHANEDYIKARAAHIQYDGVDLPTLAKIKRIVAELSGVEGMIHDMCPNSCVGFTGPLARRRTCPHCGADRSTSGSALYIVDPDGFVTSEVIQARMRAHIQSLWKTLLIYGHAPTSWSKASGLANEYVTFCMRIQFPQLRLCEDNWKTEVFATRHYPQWREKPLPAVEVKQEDTTDLAQDLIEKVVNGPQVPAVKRAHTTAISPSATTSPSSTQVPKKKKDVHNPALSVGRGASFSINAPDDADSNTALMDAPMIYGVMKHAPSALPSISFAPAAALGPPTNAPAPSNAIVPPPSSSSEEDVDMQPLTPGRGSGRRALNLVNPLSNLWGKAKGSVPSALPTSTTTNLSESESASTSAASSTADLATQMANASVRDPADIVVPPTPKAKMAFMQNMCKSLNAAASISSKPTKGDAPASATATRNTAKGICRLEWLEANPGGSTLQFDSYWKKLPAEQKQPYNVKVEMVRAAKSSITNTKGKGKRPKGADADTSNPPVDDAEDEAADVPA</sequence>
<feature type="region of interest" description="Disordered" evidence="1">
    <location>
        <begin position="331"/>
        <end position="376"/>
    </location>
</feature>
<feature type="region of interest" description="Disordered" evidence="1">
    <location>
        <begin position="419"/>
        <end position="452"/>
    </location>
</feature>
<feature type="compositionally biased region" description="Low complexity" evidence="1">
    <location>
        <begin position="335"/>
        <end position="349"/>
    </location>
</feature>
<dbReference type="Proteomes" id="UP000053820">
    <property type="component" value="Unassembled WGS sequence"/>
</dbReference>
<gene>
    <name evidence="2" type="ORF">HYDPIDRAFT_167510</name>
</gene>
<keyword evidence="3" id="KW-1185">Reference proteome</keyword>
<feature type="compositionally biased region" description="Pro residues" evidence="1">
    <location>
        <begin position="1"/>
        <end position="12"/>
    </location>
</feature>
<dbReference type="AlphaFoldDB" id="A0A0C9WB41"/>
<evidence type="ECO:0000313" key="2">
    <source>
        <dbReference type="EMBL" id="KIJ65283.1"/>
    </source>
</evidence>
<evidence type="ECO:0000313" key="3">
    <source>
        <dbReference type="Proteomes" id="UP000053820"/>
    </source>
</evidence>
<feature type="region of interest" description="Disordered" evidence="1">
    <location>
        <begin position="467"/>
        <end position="497"/>
    </location>
</feature>
<reference evidence="2 3" key="1">
    <citation type="submission" date="2014-04" db="EMBL/GenBank/DDBJ databases">
        <title>Evolutionary Origins and Diversification of the Mycorrhizal Mutualists.</title>
        <authorList>
            <consortium name="DOE Joint Genome Institute"/>
            <consortium name="Mycorrhizal Genomics Consortium"/>
            <person name="Kohler A."/>
            <person name="Kuo A."/>
            <person name="Nagy L.G."/>
            <person name="Floudas D."/>
            <person name="Copeland A."/>
            <person name="Barry K.W."/>
            <person name="Cichocki N."/>
            <person name="Veneault-Fourrey C."/>
            <person name="LaButti K."/>
            <person name="Lindquist E.A."/>
            <person name="Lipzen A."/>
            <person name="Lundell T."/>
            <person name="Morin E."/>
            <person name="Murat C."/>
            <person name="Riley R."/>
            <person name="Ohm R."/>
            <person name="Sun H."/>
            <person name="Tunlid A."/>
            <person name="Henrissat B."/>
            <person name="Grigoriev I.V."/>
            <person name="Hibbett D.S."/>
            <person name="Martin F."/>
        </authorList>
    </citation>
    <scope>NUCLEOTIDE SEQUENCE [LARGE SCALE GENOMIC DNA]</scope>
    <source>
        <strain evidence="2 3">MD-312</strain>
    </source>
</reference>
<accession>A0A0C9WB41</accession>
<dbReference type="EMBL" id="KN839844">
    <property type="protein sequence ID" value="KIJ65283.1"/>
    <property type="molecule type" value="Genomic_DNA"/>
</dbReference>